<keyword evidence="5" id="KW-1185">Reference proteome</keyword>
<evidence type="ECO:0000313" key="5">
    <source>
        <dbReference type="Proteomes" id="UP000005019"/>
    </source>
</evidence>
<dbReference type="EMBL" id="AFHG01000052">
    <property type="protein sequence ID" value="EGK71059.1"/>
    <property type="molecule type" value="Genomic_DNA"/>
</dbReference>
<dbReference type="InterPro" id="IPR057840">
    <property type="entry name" value="FimV_N"/>
</dbReference>
<evidence type="ECO:0000259" key="3">
    <source>
        <dbReference type="Pfam" id="PF25800"/>
    </source>
</evidence>
<sequence length="778" mass="81158">MRPTLLAAALFAIGLQVTDAQALGLGGLRVRSALGEPFRAEVALIGSGESTPASTCFSIETPPSMSADDLPWLGSGRMRIQGRTLHISSSAPINEPVLMVGVRVGCGFEVSRDYTVLMQPMGAAPEDAPVASAAPAAPAATAADSAVPAPARTRRADSASRASEGAAAPVDAAAEPARAAPRKAKAKRAEGSGDRLFVAPGLEGGALKMSGGMASRPEATEAQREALRSEQKLLAALDEQIATHLAIADKVKHLEARLAELQKQLDRSGAALDAARAPALAAPPATPLSNPAVAPAPSVQAETRPAVTPPVEAERSDGPSGDVPSASPQEQLPAPVAQADVPPPAPGLTNEPVKVVTKLPPDAAAEDPAAELPGVDWMVAGLGLAAAGAVLGGSWLWRRRAARIAAARARREQELAASLANRPSPRRRDDRAADSEYAHGDGFRPGDTQPAQSAVSASPAPAVAMTASFEGRPQSPTYSLTPPVPQVQEVASIDFFPGEAPAEHMEDMEIAASPAATEADEPGKPSAAVPDLEFSTSSIASVDFELGNDAETPAVAPARLDLEFDSFSGSTSSNGLSATQAEAFSTQGPRLVSSQPSVPATTGMAIDQSAHPANEEAAPSHEHVLELAEIMMSFGRAEGAAQTLSDFLRDYPKESLVPWLKLLDLYHKGGRRGEYDDLAPKLNRAFNVKVPQWEEFTGPLTSESVEQFAHIMARVNATWPGQDCLDYLTELLRDNRAGTRIGFPLGVIDDILLLKSMLEWLIANPPMTNTSASRLAQL</sequence>
<feature type="domain" description="FimV N-terminal" evidence="3">
    <location>
        <begin position="23"/>
        <end position="120"/>
    </location>
</feature>
<feature type="compositionally biased region" description="Low complexity" evidence="2">
    <location>
        <begin position="159"/>
        <end position="179"/>
    </location>
</feature>
<organism evidence="4 5">
    <name type="scientific">Methyloversatilis universalis (strain ATCC BAA-1314 / DSM 25237 / JCM 13912 / CCUG 52030 / FAM5)</name>
    <dbReference type="NCBI Taxonomy" id="1000565"/>
    <lineage>
        <taxon>Bacteria</taxon>
        <taxon>Pseudomonadati</taxon>
        <taxon>Pseudomonadota</taxon>
        <taxon>Betaproteobacteria</taxon>
        <taxon>Nitrosomonadales</taxon>
        <taxon>Sterolibacteriaceae</taxon>
        <taxon>Methyloversatilis</taxon>
    </lineage>
</organism>
<dbReference type="OrthoDB" id="9177851at2"/>
<reference evidence="4 5" key="1">
    <citation type="journal article" date="2011" name="J. Bacteriol.">
        <title>Genome sequence of Methyloversatilis universalis FAM5T, a methylotrophic representative of the order Rhodocyclales.</title>
        <authorList>
            <person name="Kittichotirat W."/>
            <person name="Good N.M."/>
            <person name="Hall R."/>
            <person name="Bringel F."/>
            <person name="Lajus A."/>
            <person name="Medigue C."/>
            <person name="Smalley N.E."/>
            <person name="Beck D."/>
            <person name="Bumgarner R."/>
            <person name="Vuilleumier S."/>
            <person name="Kalyuzhnaya M.G."/>
        </authorList>
    </citation>
    <scope>NUCLEOTIDE SEQUENCE [LARGE SCALE GENOMIC DNA]</scope>
    <source>
        <strain evidence="5">ATCC BAA-1314 / JCM 13912 / FAM5</strain>
    </source>
</reference>
<comment type="caution">
    <text evidence="4">The sequence shown here is derived from an EMBL/GenBank/DDBJ whole genome shotgun (WGS) entry which is preliminary data.</text>
</comment>
<feature type="compositionally biased region" description="Low complexity" evidence="2">
    <location>
        <begin position="282"/>
        <end position="292"/>
    </location>
</feature>
<proteinExistence type="predicted"/>
<name>F5RDS8_METUF</name>
<accession>F5RDS8</accession>
<dbReference type="eggNOG" id="COG3170">
    <property type="taxonomic scope" value="Bacteria"/>
</dbReference>
<dbReference type="STRING" id="1000565.METUNv1_02445"/>
<evidence type="ECO:0000256" key="1">
    <source>
        <dbReference type="SAM" id="Coils"/>
    </source>
</evidence>
<dbReference type="Pfam" id="PF25800">
    <property type="entry name" value="FimV_N"/>
    <property type="match status" value="1"/>
</dbReference>
<dbReference type="AlphaFoldDB" id="F5RDS8"/>
<protein>
    <recommendedName>
        <fullName evidence="3">FimV N-terminal domain-containing protein</fullName>
    </recommendedName>
</protein>
<feature type="region of interest" description="Disordered" evidence="2">
    <location>
        <begin position="569"/>
        <end position="602"/>
    </location>
</feature>
<dbReference type="RefSeq" id="WP_008062036.1">
    <property type="nucleotide sequence ID" value="NZ_AFHG01000052.1"/>
</dbReference>
<feature type="region of interest" description="Disordered" evidence="2">
    <location>
        <begin position="140"/>
        <end position="197"/>
    </location>
</feature>
<feature type="compositionally biased region" description="Low complexity" evidence="2">
    <location>
        <begin position="140"/>
        <end position="151"/>
    </location>
</feature>
<evidence type="ECO:0000313" key="4">
    <source>
        <dbReference type="EMBL" id="EGK71059.1"/>
    </source>
</evidence>
<feature type="compositionally biased region" description="Basic and acidic residues" evidence="2">
    <location>
        <begin position="426"/>
        <end position="444"/>
    </location>
</feature>
<feature type="region of interest" description="Disordered" evidence="2">
    <location>
        <begin position="282"/>
        <end position="349"/>
    </location>
</feature>
<feature type="compositionally biased region" description="Polar residues" evidence="2">
    <location>
        <begin position="578"/>
        <end position="600"/>
    </location>
</feature>
<feature type="compositionally biased region" description="Low complexity" evidence="2">
    <location>
        <begin position="449"/>
        <end position="459"/>
    </location>
</feature>
<evidence type="ECO:0000256" key="2">
    <source>
        <dbReference type="SAM" id="MobiDB-lite"/>
    </source>
</evidence>
<feature type="region of interest" description="Disordered" evidence="2">
    <location>
        <begin position="416"/>
        <end position="459"/>
    </location>
</feature>
<gene>
    <name evidence="4" type="ORF">METUNv1_02445</name>
</gene>
<feature type="coiled-coil region" evidence="1">
    <location>
        <begin position="219"/>
        <end position="271"/>
    </location>
</feature>
<dbReference type="Proteomes" id="UP000005019">
    <property type="component" value="Unassembled WGS sequence"/>
</dbReference>
<keyword evidence="1" id="KW-0175">Coiled coil</keyword>